<evidence type="ECO:0000313" key="3">
    <source>
        <dbReference type="Proteomes" id="UP000054032"/>
    </source>
</evidence>
<dbReference type="EMBL" id="KI963969">
    <property type="protein sequence ID" value="EUC46238.1"/>
    <property type="molecule type" value="Genomic_DNA"/>
</dbReference>
<dbReference type="KEGG" id="bor:COCMIDRAFT_4623"/>
<gene>
    <name evidence="2" type="ORF">COCMIDRAFT_4623</name>
</gene>
<name>W6Z904_COCMI</name>
<dbReference type="AlphaFoldDB" id="W6Z904"/>
<accession>W6Z904</accession>
<evidence type="ECO:0000313" key="2">
    <source>
        <dbReference type="EMBL" id="EUC46238.1"/>
    </source>
</evidence>
<sequence length="112" mass="11662">MSWAEKASSTTTGLGLRVQGVLGRGPSPPESPSRPAFALRQQPTTASFLHRRTHELSKHVVSLSPRIRAILARASQMTAGPFDGKLTAPGASTATGPVLILALGRGLRAPAT</sequence>
<dbReference type="RefSeq" id="XP_007687195.1">
    <property type="nucleotide sequence ID" value="XM_007689005.1"/>
</dbReference>
<dbReference type="GeneID" id="19124311"/>
<reference evidence="2 3" key="1">
    <citation type="journal article" date="2013" name="PLoS Genet.">
        <title>Comparative genome structure, secondary metabolite, and effector coding capacity across Cochliobolus pathogens.</title>
        <authorList>
            <person name="Condon B.J."/>
            <person name="Leng Y."/>
            <person name="Wu D."/>
            <person name="Bushley K.E."/>
            <person name="Ohm R.A."/>
            <person name="Otillar R."/>
            <person name="Martin J."/>
            <person name="Schackwitz W."/>
            <person name="Grimwood J."/>
            <person name="MohdZainudin N."/>
            <person name="Xue C."/>
            <person name="Wang R."/>
            <person name="Manning V.A."/>
            <person name="Dhillon B."/>
            <person name="Tu Z.J."/>
            <person name="Steffenson B.J."/>
            <person name="Salamov A."/>
            <person name="Sun H."/>
            <person name="Lowry S."/>
            <person name="LaButti K."/>
            <person name="Han J."/>
            <person name="Copeland A."/>
            <person name="Lindquist E."/>
            <person name="Barry K."/>
            <person name="Schmutz J."/>
            <person name="Baker S.E."/>
            <person name="Ciuffetti L.M."/>
            <person name="Grigoriev I.V."/>
            <person name="Zhong S."/>
            <person name="Turgeon B.G."/>
        </authorList>
    </citation>
    <scope>NUCLEOTIDE SEQUENCE [LARGE SCALE GENOMIC DNA]</scope>
    <source>
        <strain evidence="2 3">ATCC 44560</strain>
    </source>
</reference>
<dbReference type="HOGENOM" id="CLU_2145416_0_0_1"/>
<feature type="compositionally biased region" description="Low complexity" evidence="1">
    <location>
        <begin position="10"/>
        <end position="25"/>
    </location>
</feature>
<feature type="region of interest" description="Disordered" evidence="1">
    <location>
        <begin position="1"/>
        <end position="42"/>
    </location>
</feature>
<proteinExistence type="predicted"/>
<evidence type="ECO:0000256" key="1">
    <source>
        <dbReference type="SAM" id="MobiDB-lite"/>
    </source>
</evidence>
<protein>
    <submittedName>
        <fullName evidence="2">Uncharacterized protein</fullName>
    </submittedName>
</protein>
<dbReference type="Proteomes" id="UP000054032">
    <property type="component" value="Unassembled WGS sequence"/>
</dbReference>
<organism evidence="2 3">
    <name type="scientific">Bipolaris oryzae ATCC 44560</name>
    <dbReference type="NCBI Taxonomy" id="930090"/>
    <lineage>
        <taxon>Eukaryota</taxon>
        <taxon>Fungi</taxon>
        <taxon>Dikarya</taxon>
        <taxon>Ascomycota</taxon>
        <taxon>Pezizomycotina</taxon>
        <taxon>Dothideomycetes</taxon>
        <taxon>Pleosporomycetidae</taxon>
        <taxon>Pleosporales</taxon>
        <taxon>Pleosporineae</taxon>
        <taxon>Pleosporaceae</taxon>
        <taxon>Bipolaris</taxon>
    </lineage>
</organism>
<keyword evidence="3" id="KW-1185">Reference proteome</keyword>